<evidence type="ECO:0000256" key="1">
    <source>
        <dbReference type="SAM" id="Phobius"/>
    </source>
</evidence>
<dbReference type="AlphaFoldDB" id="A0A9D7SAW0"/>
<proteinExistence type="predicted"/>
<name>A0A9D7SAW0_9BACT</name>
<comment type="caution">
    <text evidence="2">The sequence shown here is derived from an EMBL/GenBank/DDBJ whole genome shotgun (WGS) entry which is preliminary data.</text>
</comment>
<sequence>MKKSLVRHLLTALGTIGMMTGLSKVVPIINYIGDNLDTVWAAGSTLGGFALYLFGFFRNSERLSN</sequence>
<keyword evidence="1" id="KW-0472">Membrane</keyword>
<dbReference type="Proteomes" id="UP000808349">
    <property type="component" value="Unassembled WGS sequence"/>
</dbReference>
<gene>
    <name evidence="2" type="ORF">IPO85_12445</name>
</gene>
<evidence type="ECO:0000313" key="3">
    <source>
        <dbReference type="Proteomes" id="UP000808349"/>
    </source>
</evidence>
<protein>
    <submittedName>
        <fullName evidence="2">Uncharacterized protein</fullName>
    </submittedName>
</protein>
<keyword evidence="1" id="KW-1133">Transmembrane helix</keyword>
<feature type="transmembrane region" description="Helical" evidence="1">
    <location>
        <begin position="12"/>
        <end position="33"/>
    </location>
</feature>
<evidence type="ECO:0000313" key="2">
    <source>
        <dbReference type="EMBL" id="MBK9718295.1"/>
    </source>
</evidence>
<keyword evidence="1" id="KW-0812">Transmembrane</keyword>
<accession>A0A9D7SAW0</accession>
<organism evidence="2 3">
    <name type="scientific">Candidatus Defluviibacterium haderslevense</name>
    <dbReference type="NCBI Taxonomy" id="2981993"/>
    <lineage>
        <taxon>Bacteria</taxon>
        <taxon>Pseudomonadati</taxon>
        <taxon>Bacteroidota</taxon>
        <taxon>Saprospiria</taxon>
        <taxon>Saprospirales</taxon>
        <taxon>Saprospiraceae</taxon>
        <taxon>Candidatus Defluviibacterium</taxon>
    </lineage>
</organism>
<feature type="transmembrane region" description="Helical" evidence="1">
    <location>
        <begin position="39"/>
        <end position="57"/>
    </location>
</feature>
<reference evidence="2 3" key="1">
    <citation type="submission" date="2020-10" db="EMBL/GenBank/DDBJ databases">
        <title>Connecting structure to function with the recovery of over 1000 high-quality activated sludge metagenome-assembled genomes encoding full-length rRNA genes using long-read sequencing.</title>
        <authorList>
            <person name="Singleton C.M."/>
            <person name="Petriglieri F."/>
            <person name="Kristensen J.M."/>
            <person name="Kirkegaard R.H."/>
            <person name="Michaelsen T.Y."/>
            <person name="Andersen M.H."/>
            <person name="Karst S.M."/>
            <person name="Dueholm M.S."/>
            <person name="Nielsen P.H."/>
            <person name="Albertsen M."/>
        </authorList>
    </citation>
    <scope>NUCLEOTIDE SEQUENCE [LARGE SCALE GENOMIC DNA]</scope>
    <source>
        <strain evidence="2">Ribe_18-Q3-R11-54_BAT3C.373</strain>
    </source>
</reference>
<dbReference type="EMBL" id="JADKFW010000009">
    <property type="protein sequence ID" value="MBK9718295.1"/>
    <property type="molecule type" value="Genomic_DNA"/>
</dbReference>